<dbReference type="RefSeq" id="WP_011569624.1">
    <property type="nucleotide sequence ID" value="NZ_FOOO01000007.1"/>
</dbReference>
<keyword evidence="3" id="KW-1185">Reference proteome</keyword>
<evidence type="ECO:0000313" key="3">
    <source>
        <dbReference type="Proteomes" id="UP000007029"/>
    </source>
</evidence>
<dbReference type="AlphaFoldDB" id="Q162T2"/>
<protein>
    <submittedName>
        <fullName evidence="2">Lipoprotein, putative</fullName>
    </submittedName>
</protein>
<feature type="chain" id="PRO_5004183773" evidence="1">
    <location>
        <begin position="22"/>
        <end position="191"/>
    </location>
</feature>
<dbReference type="OrthoDB" id="5339359at2"/>
<dbReference type="STRING" id="375451.RD1_3529"/>
<evidence type="ECO:0000313" key="2">
    <source>
        <dbReference type="EMBL" id="ABG33011.1"/>
    </source>
</evidence>
<organism evidence="2 3">
    <name type="scientific">Roseobacter denitrificans (strain ATCC 33942 / OCh 114)</name>
    <name type="common">Erythrobacter sp. (strain OCh 114)</name>
    <name type="synonym">Roseobacter denitrificans</name>
    <dbReference type="NCBI Taxonomy" id="375451"/>
    <lineage>
        <taxon>Bacteria</taxon>
        <taxon>Pseudomonadati</taxon>
        <taxon>Pseudomonadota</taxon>
        <taxon>Alphaproteobacteria</taxon>
        <taxon>Rhodobacterales</taxon>
        <taxon>Roseobacteraceae</taxon>
        <taxon>Roseobacter</taxon>
    </lineage>
</organism>
<dbReference type="HOGENOM" id="CLU_106693_0_0_5"/>
<dbReference type="PROSITE" id="PS51257">
    <property type="entry name" value="PROKAR_LIPOPROTEIN"/>
    <property type="match status" value="1"/>
</dbReference>
<gene>
    <name evidence="2" type="ordered locus">RD1_3529</name>
</gene>
<dbReference type="KEGG" id="rde:RD1_3529"/>
<sequence>MRRLLNLFGLLVAVVFVTACAPAPRDVTQNDINMLAREIRNLSPNVDPQEADRAAHIAYTYSLQLAEEYNVTDIPIIHNAKVNNGWRARGLCVHWAEDIQKRLNAEDFQTLEMHRAIAEGNELRIDHSTAIISARGETMNDGIVLDPWRTGGLLYWSPTLEDQRYFWEPQQLVLERKYQAKIAREAGSAPR</sequence>
<evidence type="ECO:0000256" key="1">
    <source>
        <dbReference type="SAM" id="SignalP"/>
    </source>
</evidence>
<reference evidence="2 3" key="1">
    <citation type="journal article" date="2007" name="J. Bacteriol.">
        <title>The complete genome sequence of Roseobacter denitrificans reveals a mixotrophic rather than photosynthetic metabolism.</title>
        <authorList>
            <person name="Swingley W.D."/>
            <person name="Sadekar S."/>
            <person name="Mastrian S.D."/>
            <person name="Matthies H.J."/>
            <person name="Hao J."/>
            <person name="Ramos H."/>
            <person name="Acharya C.R."/>
            <person name="Conrad A.L."/>
            <person name="Taylor H.L."/>
            <person name="Dejesa L.C."/>
            <person name="Shah M.K."/>
            <person name="O'huallachain M.E."/>
            <person name="Lince M.T."/>
            <person name="Blankenship R.E."/>
            <person name="Beatty J.T."/>
            <person name="Touchman J.W."/>
        </authorList>
    </citation>
    <scope>NUCLEOTIDE SEQUENCE [LARGE SCALE GENOMIC DNA]</scope>
    <source>
        <strain evidence="3">ATCC 33942 / OCh 114</strain>
    </source>
</reference>
<proteinExistence type="predicted"/>
<dbReference type="Proteomes" id="UP000007029">
    <property type="component" value="Chromosome"/>
</dbReference>
<dbReference type="eggNOG" id="COG4238">
    <property type="taxonomic scope" value="Bacteria"/>
</dbReference>
<keyword evidence="2" id="KW-0449">Lipoprotein</keyword>
<feature type="signal peptide" evidence="1">
    <location>
        <begin position="1"/>
        <end position="21"/>
    </location>
</feature>
<name>Q162T2_ROSDO</name>
<keyword evidence="1" id="KW-0732">Signal</keyword>
<dbReference type="EMBL" id="CP000362">
    <property type="protein sequence ID" value="ABG33011.1"/>
    <property type="molecule type" value="Genomic_DNA"/>
</dbReference>
<accession>Q162T2</accession>